<accession>A0A1I4B300</accession>
<proteinExistence type="inferred from homology"/>
<dbReference type="InterPro" id="IPR050950">
    <property type="entry name" value="HTH-type_LysR_regulators"/>
</dbReference>
<dbReference type="PROSITE" id="PS50931">
    <property type="entry name" value="HTH_LYSR"/>
    <property type="match status" value="1"/>
</dbReference>
<evidence type="ECO:0000256" key="2">
    <source>
        <dbReference type="ARBA" id="ARBA00023015"/>
    </source>
</evidence>
<dbReference type="Gene3D" id="1.10.10.10">
    <property type="entry name" value="Winged helix-like DNA-binding domain superfamily/Winged helix DNA-binding domain"/>
    <property type="match status" value="1"/>
</dbReference>
<dbReference type="PANTHER" id="PTHR30419">
    <property type="entry name" value="HTH-TYPE TRANSCRIPTIONAL REGULATOR YBHD"/>
    <property type="match status" value="1"/>
</dbReference>
<dbReference type="FunFam" id="1.10.10.10:FF:000001">
    <property type="entry name" value="LysR family transcriptional regulator"/>
    <property type="match status" value="1"/>
</dbReference>
<evidence type="ECO:0000256" key="4">
    <source>
        <dbReference type="ARBA" id="ARBA00023163"/>
    </source>
</evidence>
<name>A0A1I4B300_9PROT</name>
<evidence type="ECO:0000256" key="1">
    <source>
        <dbReference type="ARBA" id="ARBA00009437"/>
    </source>
</evidence>
<dbReference type="CDD" id="cd05466">
    <property type="entry name" value="PBP2_LTTR_substrate"/>
    <property type="match status" value="1"/>
</dbReference>
<dbReference type="InterPro" id="IPR036390">
    <property type="entry name" value="WH_DNA-bd_sf"/>
</dbReference>
<dbReference type="SUPFAM" id="SSF53850">
    <property type="entry name" value="Periplasmic binding protein-like II"/>
    <property type="match status" value="1"/>
</dbReference>
<comment type="similarity">
    <text evidence="1">Belongs to the LysR transcriptional regulatory family.</text>
</comment>
<sequence length="299" mass="31202">MMPPGLRCFLAVAQAGSMREAALRLRLAQSAISRRIQQLEEELGVQLLERGARGVALTPAGEILLHHGREATQLTERLRADLDALRGVRRGHVVVRLVESFAASGLSAALASFRAAYPAVTLDIAVVGSEAILASLRDRTCHLGIAFNPSADPEVEVLASAAEPLAVMVAPNHALAGAEKLTLAELAGLPLVAPSYLGSSRALFDTACRAARAAIRPVLETNSPHVAAAFVADGKGVAVMVPRVLALHAALGRVKAIPLVDPLLNGGRIALLARRGRRLPAAAEAMSASLARVLEQQAG</sequence>
<keyword evidence="7" id="KW-1185">Reference proteome</keyword>
<dbReference type="InterPro" id="IPR036388">
    <property type="entry name" value="WH-like_DNA-bd_sf"/>
</dbReference>
<dbReference type="InterPro" id="IPR000847">
    <property type="entry name" value="LysR_HTH_N"/>
</dbReference>
<dbReference type="EMBL" id="FOSQ01000004">
    <property type="protein sequence ID" value="SFK62557.1"/>
    <property type="molecule type" value="Genomic_DNA"/>
</dbReference>
<feature type="domain" description="HTH lysR-type" evidence="5">
    <location>
        <begin position="1"/>
        <end position="58"/>
    </location>
</feature>
<dbReference type="GO" id="GO:0003677">
    <property type="term" value="F:DNA binding"/>
    <property type="evidence" value="ECO:0007669"/>
    <property type="project" value="UniProtKB-KW"/>
</dbReference>
<dbReference type="SUPFAM" id="SSF46785">
    <property type="entry name" value="Winged helix' DNA-binding domain"/>
    <property type="match status" value="1"/>
</dbReference>
<reference evidence="6 7" key="1">
    <citation type="submission" date="2016-10" db="EMBL/GenBank/DDBJ databases">
        <authorList>
            <person name="de Groot N.N."/>
        </authorList>
    </citation>
    <scope>NUCLEOTIDE SEQUENCE [LARGE SCALE GENOMIC DNA]</scope>
    <source>
        <strain evidence="6 7">DSM 19981</strain>
    </source>
</reference>
<dbReference type="Pfam" id="PF03466">
    <property type="entry name" value="LysR_substrate"/>
    <property type="match status" value="1"/>
</dbReference>
<dbReference type="STRING" id="1123062.SAMN02745775_104368"/>
<dbReference type="GO" id="GO:0005829">
    <property type="term" value="C:cytosol"/>
    <property type="evidence" value="ECO:0007669"/>
    <property type="project" value="TreeGrafter"/>
</dbReference>
<organism evidence="6 7">
    <name type="scientific">Falsiroseomonas stagni DSM 19981</name>
    <dbReference type="NCBI Taxonomy" id="1123062"/>
    <lineage>
        <taxon>Bacteria</taxon>
        <taxon>Pseudomonadati</taxon>
        <taxon>Pseudomonadota</taxon>
        <taxon>Alphaproteobacteria</taxon>
        <taxon>Acetobacterales</taxon>
        <taxon>Roseomonadaceae</taxon>
        <taxon>Falsiroseomonas</taxon>
    </lineage>
</organism>
<evidence type="ECO:0000313" key="6">
    <source>
        <dbReference type="EMBL" id="SFK62557.1"/>
    </source>
</evidence>
<evidence type="ECO:0000313" key="7">
    <source>
        <dbReference type="Proteomes" id="UP000199473"/>
    </source>
</evidence>
<gene>
    <name evidence="6" type="ORF">SAMN02745775_104368</name>
</gene>
<keyword evidence="4" id="KW-0804">Transcription</keyword>
<dbReference type="PRINTS" id="PR00039">
    <property type="entry name" value="HTHLYSR"/>
</dbReference>
<dbReference type="PANTHER" id="PTHR30419:SF8">
    <property type="entry name" value="NITROGEN ASSIMILATION TRANSCRIPTIONAL ACTIVATOR-RELATED"/>
    <property type="match status" value="1"/>
</dbReference>
<dbReference type="InterPro" id="IPR005119">
    <property type="entry name" value="LysR_subst-bd"/>
</dbReference>
<dbReference type="GO" id="GO:0003700">
    <property type="term" value="F:DNA-binding transcription factor activity"/>
    <property type="evidence" value="ECO:0007669"/>
    <property type="project" value="InterPro"/>
</dbReference>
<keyword evidence="3 6" id="KW-0238">DNA-binding</keyword>
<keyword evidence="2" id="KW-0805">Transcription regulation</keyword>
<dbReference type="AlphaFoldDB" id="A0A1I4B300"/>
<dbReference type="RefSeq" id="WP_175533925.1">
    <property type="nucleotide sequence ID" value="NZ_FOSQ01000004.1"/>
</dbReference>
<evidence type="ECO:0000259" key="5">
    <source>
        <dbReference type="PROSITE" id="PS50931"/>
    </source>
</evidence>
<dbReference type="Gene3D" id="3.40.190.290">
    <property type="match status" value="1"/>
</dbReference>
<protein>
    <submittedName>
        <fullName evidence="6">DNA-binding transcriptional regulator, LysR family</fullName>
    </submittedName>
</protein>
<dbReference type="Proteomes" id="UP000199473">
    <property type="component" value="Unassembled WGS sequence"/>
</dbReference>
<evidence type="ECO:0000256" key="3">
    <source>
        <dbReference type="ARBA" id="ARBA00023125"/>
    </source>
</evidence>
<dbReference type="Pfam" id="PF00126">
    <property type="entry name" value="HTH_1"/>
    <property type="match status" value="1"/>
</dbReference>